<comment type="caution">
    <text evidence="8">The sequence shown here is derived from an EMBL/GenBank/DDBJ whole genome shotgun (WGS) entry which is preliminary data.</text>
</comment>
<dbReference type="Gene3D" id="3.40.30.10">
    <property type="entry name" value="Glutaredoxin"/>
    <property type="match status" value="1"/>
</dbReference>
<keyword evidence="2" id="KW-0732">Signal</keyword>
<sequence>MKTETKILGIILALTVALLVGGVFFLSKQSTSNDIKDATVYQIDYSKGQKIGSDSAKVKLVEFSDFECPACAAASNYTKKYESGENPDIQFIYRHFPLPQHESAKKAALVAEAAGEQGKFWQMHDKLFETQFEWEESKDSTAFFLSLAKELGLDEEKIKKAIEENTYAAKIDADLSEGRSLGVNSTPTFYLNGRKLNFKSFADLNTAVEEELKKSN</sequence>
<reference evidence="8 9" key="1">
    <citation type="journal article" date="2015" name="Nature">
        <title>rRNA introns, odd ribosomes, and small enigmatic genomes across a large radiation of phyla.</title>
        <authorList>
            <person name="Brown C.T."/>
            <person name="Hug L.A."/>
            <person name="Thomas B.C."/>
            <person name="Sharon I."/>
            <person name="Castelle C.J."/>
            <person name="Singh A."/>
            <person name="Wilkins M.J."/>
            <person name="Williams K.H."/>
            <person name="Banfield J.F."/>
        </authorList>
    </citation>
    <scope>NUCLEOTIDE SEQUENCE [LARGE SCALE GENOMIC DNA]</scope>
</reference>
<dbReference type="PANTHER" id="PTHR13887">
    <property type="entry name" value="GLUTATHIONE S-TRANSFERASE KAPPA"/>
    <property type="match status" value="1"/>
</dbReference>
<dbReference type="SUPFAM" id="SSF52833">
    <property type="entry name" value="Thioredoxin-like"/>
    <property type="match status" value="1"/>
</dbReference>
<dbReference type="GO" id="GO:0016491">
    <property type="term" value="F:oxidoreductase activity"/>
    <property type="evidence" value="ECO:0007669"/>
    <property type="project" value="UniProtKB-KW"/>
</dbReference>
<keyword evidence="4" id="KW-1015">Disulfide bond</keyword>
<keyword evidence="6" id="KW-0812">Transmembrane</keyword>
<evidence type="ECO:0000256" key="2">
    <source>
        <dbReference type="ARBA" id="ARBA00022729"/>
    </source>
</evidence>
<gene>
    <name evidence="8" type="ORF">UT77_C0010G0023</name>
</gene>
<dbReference type="PANTHER" id="PTHR13887:SF14">
    <property type="entry name" value="DISULFIDE BOND FORMATION PROTEIN D"/>
    <property type="match status" value="1"/>
</dbReference>
<dbReference type="AlphaFoldDB" id="A0A0G0TUC1"/>
<evidence type="ECO:0000256" key="4">
    <source>
        <dbReference type="ARBA" id="ARBA00023157"/>
    </source>
</evidence>
<evidence type="ECO:0000256" key="5">
    <source>
        <dbReference type="ARBA" id="ARBA00023284"/>
    </source>
</evidence>
<dbReference type="EMBL" id="LBYB01000010">
    <property type="protein sequence ID" value="KKR41497.1"/>
    <property type="molecule type" value="Genomic_DNA"/>
</dbReference>
<protein>
    <submittedName>
        <fullName evidence="8">Protein-disulfide isomerase</fullName>
    </submittedName>
</protein>
<feature type="transmembrane region" description="Helical" evidence="6">
    <location>
        <begin position="7"/>
        <end position="26"/>
    </location>
</feature>
<evidence type="ECO:0000256" key="1">
    <source>
        <dbReference type="ARBA" id="ARBA00005791"/>
    </source>
</evidence>
<dbReference type="GO" id="GO:0016853">
    <property type="term" value="F:isomerase activity"/>
    <property type="evidence" value="ECO:0007669"/>
    <property type="project" value="UniProtKB-KW"/>
</dbReference>
<dbReference type="Proteomes" id="UP000034881">
    <property type="component" value="Unassembled WGS sequence"/>
</dbReference>
<evidence type="ECO:0000313" key="9">
    <source>
        <dbReference type="Proteomes" id="UP000034881"/>
    </source>
</evidence>
<evidence type="ECO:0000259" key="7">
    <source>
        <dbReference type="PROSITE" id="PS51352"/>
    </source>
</evidence>
<dbReference type="InterPro" id="IPR012336">
    <property type="entry name" value="Thioredoxin-like_fold"/>
</dbReference>
<comment type="similarity">
    <text evidence="1">Belongs to the thioredoxin family. DsbA subfamily.</text>
</comment>
<dbReference type="InterPro" id="IPR036249">
    <property type="entry name" value="Thioredoxin-like_sf"/>
</dbReference>
<evidence type="ECO:0000256" key="6">
    <source>
        <dbReference type="SAM" id="Phobius"/>
    </source>
</evidence>
<evidence type="ECO:0000256" key="3">
    <source>
        <dbReference type="ARBA" id="ARBA00023002"/>
    </source>
</evidence>
<keyword evidence="6" id="KW-0472">Membrane</keyword>
<name>A0A0G0TUC1_9BACT</name>
<dbReference type="InterPro" id="IPR013766">
    <property type="entry name" value="Thioredoxin_domain"/>
</dbReference>
<keyword evidence="3" id="KW-0560">Oxidoreductase</keyword>
<dbReference type="PATRIC" id="fig|1618431.3.peg.1076"/>
<accession>A0A0G0TUC1</accession>
<proteinExistence type="inferred from homology"/>
<feature type="domain" description="Thioredoxin" evidence="7">
    <location>
        <begin position="18"/>
        <end position="213"/>
    </location>
</feature>
<organism evidence="8 9">
    <name type="scientific">Candidatus Daviesbacteria bacterium GW2011_GWC2_40_12</name>
    <dbReference type="NCBI Taxonomy" id="1618431"/>
    <lineage>
        <taxon>Bacteria</taxon>
        <taxon>Candidatus Daviesiibacteriota</taxon>
    </lineage>
</organism>
<keyword evidence="8" id="KW-0413">Isomerase</keyword>
<keyword evidence="5" id="KW-0676">Redox-active center</keyword>
<dbReference type="Pfam" id="PF13462">
    <property type="entry name" value="Thioredoxin_4"/>
    <property type="match status" value="1"/>
</dbReference>
<dbReference type="PROSITE" id="PS51352">
    <property type="entry name" value="THIOREDOXIN_2"/>
    <property type="match status" value="1"/>
</dbReference>
<keyword evidence="6" id="KW-1133">Transmembrane helix</keyword>
<evidence type="ECO:0000313" key="8">
    <source>
        <dbReference type="EMBL" id="KKR41497.1"/>
    </source>
</evidence>